<dbReference type="InterPro" id="IPR019008">
    <property type="entry name" value="Beta_sandwich_EMC7"/>
</dbReference>
<evidence type="ECO:0000313" key="9">
    <source>
        <dbReference type="Proteomes" id="UP001149813"/>
    </source>
</evidence>
<gene>
    <name evidence="8" type="ORF">LPJ53_003102</name>
</gene>
<dbReference type="OrthoDB" id="27095at2759"/>
<comment type="caution">
    <text evidence="8">The sequence shown here is derived from an EMBL/GenBank/DDBJ whole genome shotgun (WGS) entry which is preliminary data.</text>
</comment>
<dbReference type="GO" id="GO:0072546">
    <property type="term" value="C:EMC complex"/>
    <property type="evidence" value="ECO:0007669"/>
    <property type="project" value="TreeGrafter"/>
</dbReference>
<evidence type="ECO:0000256" key="6">
    <source>
        <dbReference type="SAM" id="SignalP"/>
    </source>
</evidence>
<evidence type="ECO:0000256" key="1">
    <source>
        <dbReference type="ARBA" id="ARBA00004167"/>
    </source>
</evidence>
<keyword evidence="5" id="KW-0472">Membrane</keyword>
<feature type="domain" description="ER membrane protein complex subunit 7 beta-sandwich" evidence="7">
    <location>
        <begin position="59"/>
        <end position="175"/>
    </location>
</feature>
<keyword evidence="3 6" id="KW-0732">Signal</keyword>
<evidence type="ECO:0000256" key="4">
    <source>
        <dbReference type="ARBA" id="ARBA00022989"/>
    </source>
</evidence>
<dbReference type="Proteomes" id="UP001149813">
    <property type="component" value="Unassembled WGS sequence"/>
</dbReference>
<evidence type="ECO:0000256" key="3">
    <source>
        <dbReference type="ARBA" id="ARBA00022729"/>
    </source>
</evidence>
<keyword evidence="4" id="KW-1133">Transmembrane helix</keyword>
<dbReference type="PANTHER" id="PTHR13605:SF4">
    <property type="entry name" value="ER MEMBRANE PROTEIN COMPLEX SUBUNIT 7"/>
    <property type="match status" value="1"/>
</dbReference>
<reference evidence="8" key="1">
    <citation type="submission" date="2022-07" db="EMBL/GenBank/DDBJ databases">
        <title>Phylogenomic reconstructions and comparative analyses of Kickxellomycotina fungi.</title>
        <authorList>
            <person name="Reynolds N.K."/>
            <person name="Stajich J.E."/>
            <person name="Barry K."/>
            <person name="Grigoriev I.V."/>
            <person name="Crous P."/>
            <person name="Smith M.E."/>
        </authorList>
    </citation>
    <scope>NUCLEOTIDE SEQUENCE</scope>
    <source>
        <strain evidence="8">NBRC 32514</strain>
    </source>
</reference>
<dbReference type="EMBL" id="JANBOJ010000110">
    <property type="protein sequence ID" value="KAJ1722462.1"/>
    <property type="molecule type" value="Genomic_DNA"/>
</dbReference>
<evidence type="ECO:0000259" key="7">
    <source>
        <dbReference type="Pfam" id="PF09430"/>
    </source>
</evidence>
<dbReference type="PANTHER" id="PTHR13605">
    <property type="entry name" value="ER MEMBRANE PROTEIN COMPLEX SUBUNIT 7"/>
    <property type="match status" value="1"/>
</dbReference>
<evidence type="ECO:0000256" key="2">
    <source>
        <dbReference type="ARBA" id="ARBA00022692"/>
    </source>
</evidence>
<feature type="chain" id="PRO_5040838732" description="ER membrane protein complex subunit 7 beta-sandwich domain-containing protein" evidence="6">
    <location>
        <begin position="29"/>
        <end position="207"/>
    </location>
</feature>
<accession>A0A9W7Y209</accession>
<proteinExistence type="predicted"/>
<organism evidence="8 9">
    <name type="scientific">Coemansia erecta</name>
    <dbReference type="NCBI Taxonomy" id="147472"/>
    <lineage>
        <taxon>Eukaryota</taxon>
        <taxon>Fungi</taxon>
        <taxon>Fungi incertae sedis</taxon>
        <taxon>Zoopagomycota</taxon>
        <taxon>Kickxellomycotina</taxon>
        <taxon>Kickxellomycetes</taxon>
        <taxon>Kickxellales</taxon>
        <taxon>Kickxellaceae</taxon>
        <taxon>Coemansia</taxon>
    </lineage>
</organism>
<keyword evidence="2" id="KW-0812">Transmembrane</keyword>
<dbReference type="InterPro" id="IPR039163">
    <property type="entry name" value="EMC7"/>
</dbReference>
<protein>
    <recommendedName>
        <fullName evidence="7">ER membrane protein complex subunit 7 beta-sandwich domain-containing protein</fullName>
    </recommendedName>
</protein>
<feature type="signal peptide" evidence="6">
    <location>
        <begin position="1"/>
        <end position="28"/>
    </location>
</feature>
<comment type="subcellular location">
    <subcellularLocation>
        <location evidence="1">Membrane</location>
        <topology evidence="1">Single-pass membrane protein</topology>
    </subcellularLocation>
</comment>
<dbReference type="AlphaFoldDB" id="A0A9W7Y209"/>
<name>A0A9W7Y209_9FUNG</name>
<keyword evidence="9" id="KW-1185">Reference proteome</keyword>
<sequence length="207" mass="22306">MRAPATWSMLALVQSLIVLLLALTFASATDPAANADSPGSPKTYRLRGAITANDILPDPAVLATTARVQVNGGEHTAFIQPDGAFSVDNLSLGHSLFEIASANYSFPKIHIHISLNEQGRAAIAARYVQPGADWSEDAPVLPYPLRIAATAKYDFYTPRQGFSIISMFSNPYMMMVGASLVAVFLLPKLQANIDPEILDEMNKKTKG</sequence>
<evidence type="ECO:0000313" key="8">
    <source>
        <dbReference type="EMBL" id="KAJ1722462.1"/>
    </source>
</evidence>
<evidence type="ECO:0000256" key="5">
    <source>
        <dbReference type="ARBA" id="ARBA00023136"/>
    </source>
</evidence>
<dbReference type="Pfam" id="PF09430">
    <property type="entry name" value="EMC7_beta-sandw"/>
    <property type="match status" value="1"/>
</dbReference>